<comment type="similarity">
    <text evidence="2">Belongs to the plant acyltransferase family.</text>
</comment>
<comment type="caution">
    <text evidence="5">The sequence shown here is derived from an EMBL/GenBank/DDBJ whole genome shotgun (WGS) entry which is preliminary data.</text>
</comment>
<evidence type="ECO:0000313" key="5">
    <source>
        <dbReference type="EMBL" id="THC96570.1"/>
    </source>
</evidence>
<dbReference type="PANTHER" id="PTHR31896">
    <property type="entry name" value="FAMILY REGULATORY PROTEIN, PUTATIVE (AFU_ORTHOLOGUE AFUA_3G14730)-RELATED"/>
    <property type="match status" value="1"/>
</dbReference>
<dbReference type="GO" id="GO:0016746">
    <property type="term" value="F:acyltransferase activity"/>
    <property type="evidence" value="ECO:0007669"/>
    <property type="project" value="UniProtKB-KW"/>
</dbReference>
<dbReference type="VEuPathDB" id="FungiDB:EYZ11_003962"/>
<sequence length="498" mass="56202">MSFLWKRGPLPPKRIRTDTVLPVPSWDDQRRMRECCLHVTYRFDDILDPEVLRRSLERLLQFDGWRTLGARLRKRDDGKLEYHIPAQYDAKRPGFNYTVVKYPMGINEHPLAASFPQATGQPSLLGNPADLLSLCLCPDCPQHIEDWLYSDRPQLVIDVVSFGDATLLTVTFLHTLMDAMGLASFIKAWTAVMNGQEDQVPTFQEIDEDPAARFTDRTPADAYVNSTFLLTGLRLLVFVFCYIFELIWHRGHNERIICIPGQYVDEMRDQALNELAEQNKEQPAPFLSEGDVLLAWWLKALLRALNPSPGRMISILNVFDIRSTALQESPSTNTAFITNAALVSITFLRTHQILHEPVSFVASHIRRSLVQQRTLPQIEACFALHKATSEKNSHPPVFGEPTSLLVCCTNWHRGRFFEVDFSSAVITPGIPLNDRVHPLGRPSCVIPTQHLGGLALRNVGPIIGKDAAGNWWLSCTLRTSAWSGIEQELNSLGGKKSQ</sequence>
<proteinExistence type="inferred from homology"/>
<evidence type="ECO:0000256" key="3">
    <source>
        <dbReference type="ARBA" id="ARBA00022679"/>
    </source>
</evidence>
<protein>
    <recommendedName>
        <fullName evidence="7">LysR family regulatory protein</fullName>
    </recommendedName>
</protein>
<keyword evidence="4" id="KW-0012">Acyltransferase</keyword>
<dbReference type="Proteomes" id="UP000308092">
    <property type="component" value="Unassembled WGS sequence"/>
</dbReference>
<evidence type="ECO:0008006" key="7">
    <source>
        <dbReference type="Google" id="ProtNLM"/>
    </source>
</evidence>
<dbReference type="Pfam" id="PF02458">
    <property type="entry name" value="Transferase"/>
    <property type="match status" value="1"/>
</dbReference>
<keyword evidence="3" id="KW-0808">Transferase</keyword>
<dbReference type="Gene3D" id="3.30.559.10">
    <property type="entry name" value="Chloramphenicol acetyltransferase-like domain"/>
    <property type="match status" value="2"/>
</dbReference>
<keyword evidence="6" id="KW-1185">Reference proteome</keyword>
<reference evidence="5 6" key="1">
    <citation type="submission" date="2019-03" db="EMBL/GenBank/DDBJ databases">
        <title>The genome sequence of a newly discovered highly antifungal drug resistant Aspergillus species, Aspergillus tanneri NIH 1004.</title>
        <authorList>
            <person name="Mounaud S."/>
            <person name="Singh I."/>
            <person name="Joardar V."/>
            <person name="Pakala S."/>
            <person name="Pakala S."/>
            <person name="Venepally P."/>
            <person name="Hoover J."/>
            <person name="Nierman W."/>
            <person name="Chung J."/>
            <person name="Losada L."/>
        </authorList>
    </citation>
    <scope>NUCLEOTIDE SEQUENCE [LARGE SCALE GENOMIC DNA]</scope>
    <source>
        <strain evidence="5 6">NIH1004</strain>
    </source>
</reference>
<evidence type="ECO:0000256" key="2">
    <source>
        <dbReference type="ARBA" id="ARBA00009861"/>
    </source>
</evidence>
<organism evidence="5 6">
    <name type="scientific">Aspergillus tanneri</name>
    <dbReference type="NCBI Taxonomy" id="1220188"/>
    <lineage>
        <taxon>Eukaryota</taxon>
        <taxon>Fungi</taxon>
        <taxon>Dikarya</taxon>
        <taxon>Ascomycota</taxon>
        <taxon>Pezizomycotina</taxon>
        <taxon>Eurotiomycetes</taxon>
        <taxon>Eurotiomycetidae</taxon>
        <taxon>Eurotiales</taxon>
        <taxon>Aspergillaceae</taxon>
        <taxon>Aspergillus</taxon>
        <taxon>Aspergillus subgen. Circumdati</taxon>
    </lineage>
</organism>
<dbReference type="AlphaFoldDB" id="A0A4S3JMC7"/>
<dbReference type="STRING" id="1220188.A0A4S3JMC7"/>
<comment type="pathway">
    <text evidence="1">Secondary metabolite biosynthesis.</text>
</comment>
<dbReference type="PANTHER" id="PTHR31896:SF69">
    <property type="entry name" value="FAMILY REGULATORY PROTEIN, PUTATIVE (AFU_ORTHOLOGUE AFUA_3G14730)-RELATED"/>
    <property type="match status" value="1"/>
</dbReference>
<dbReference type="EMBL" id="SOSA01000108">
    <property type="protein sequence ID" value="THC96570.1"/>
    <property type="molecule type" value="Genomic_DNA"/>
</dbReference>
<dbReference type="InterPro" id="IPR023213">
    <property type="entry name" value="CAT-like_dom_sf"/>
</dbReference>
<evidence type="ECO:0000256" key="1">
    <source>
        <dbReference type="ARBA" id="ARBA00005179"/>
    </source>
</evidence>
<gene>
    <name evidence="5" type="ORF">EYZ11_003962</name>
</gene>
<dbReference type="InterPro" id="IPR051283">
    <property type="entry name" value="Sec_Metabolite_Acyltrans"/>
</dbReference>
<accession>A0A4S3JMC7</accession>
<evidence type="ECO:0000313" key="6">
    <source>
        <dbReference type="Proteomes" id="UP000308092"/>
    </source>
</evidence>
<name>A0A4S3JMC7_9EURO</name>
<evidence type="ECO:0000256" key="4">
    <source>
        <dbReference type="ARBA" id="ARBA00023315"/>
    </source>
</evidence>